<sequence>MFVKGSLPSGVAHTLLRRLVVHGENLCLAVTIPITIPQEAVGEGHGDRQHQRPMVTTPVTDSNEACSAESEGSTLQCLSPSTTPGRQTPIKDVADIVPTGKAHPPSPGRSREEHASSR</sequence>
<name>A0ABQ9I8U7_9NEOP</name>
<accession>A0ABQ9I8U7</accession>
<protein>
    <submittedName>
        <fullName evidence="2">Uncharacterized protein</fullName>
    </submittedName>
</protein>
<dbReference type="Proteomes" id="UP001159363">
    <property type="component" value="Chromosome 2"/>
</dbReference>
<feature type="region of interest" description="Disordered" evidence="1">
    <location>
        <begin position="41"/>
        <end position="118"/>
    </location>
</feature>
<evidence type="ECO:0000313" key="2">
    <source>
        <dbReference type="EMBL" id="KAJ8892761.1"/>
    </source>
</evidence>
<evidence type="ECO:0000256" key="1">
    <source>
        <dbReference type="SAM" id="MobiDB-lite"/>
    </source>
</evidence>
<keyword evidence="3" id="KW-1185">Reference proteome</keyword>
<evidence type="ECO:0000313" key="3">
    <source>
        <dbReference type="Proteomes" id="UP001159363"/>
    </source>
</evidence>
<comment type="caution">
    <text evidence="2">The sequence shown here is derived from an EMBL/GenBank/DDBJ whole genome shotgun (WGS) entry which is preliminary data.</text>
</comment>
<proteinExistence type="predicted"/>
<organism evidence="2 3">
    <name type="scientific">Dryococelus australis</name>
    <dbReference type="NCBI Taxonomy" id="614101"/>
    <lineage>
        <taxon>Eukaryota</taxon>
        <taxon>Metazoa</taxon>
        <taxon>Ecdysozoa</taxon>
        <taxon>Arthropoda</taxon>
        <taxon>Hexapoda</taxon>
        <taxon>Insecta</taxon>
        <taxon>Pterygota</taxon>
        <taxon>Neoptera</taxon>
        <taxon>Polyneoptera</taxon>
        <taxon>Phasmatodea</taxon>
        <taxon>Verophasmatodea</taxon>
        <taxon>Anareolatae</taxon>
        <taxon>Phasmatidae</taxon>
        <taxon>Eurycanthinae</taxon>
        <taxon>Dryococelus</taxon>
    </lineage>
</organism>
<feature type="compositionally biased region" description="Polar residues" evidence="1">
    <location>
        <begin position="57"/>
        <end position="86"/>
    </location>
</feature>
<dbReference type="EMBL" id="JARBHB010000002">
    <property type="protein sequence ID" value="KAJ8892761.1"/>
    <property type="molecule type" value="Genomic_DNA"/>
</dbReference>
<reference evidence="2 3" key="1">
    <citation type="submission" date="2023-02" db="EMBL/GenBank/DDBJ databases">
        <title>LHISI_Scaffold_Assembly.</title>
        <authorList>
            <person name="Stuart O.P."/>
            <person name="Cleave R."/>
            <person name="Magrath M.J.L."/>
            <person name="Mikheyev A.S."/>
        </authorList>
    </citation>
    <scope>NUCLEOTIDE SEQUENCE [LARGE SCALE GENOMIC DNA]</scope>
    <source>
        <strain evidence="2">Daus_M_001</strain>
        <tissue evidence="2">Leg muscle</tissue>
    </source>
</reference>
<gene>
    <name evidence="2" type="ORF">PR048_005342</name>
</gene>
<feature type="compositionally biased region" description="Basic and acidic residues" evidence="1">
    <location>
        <begin position="109"/>
        <end position="118"/>
    </location>
</feature>